<accession>A0AAD1YES4</accession>
<evidence type="ECO:0000313" key="3">
    <source>
        <dbReference type="Proteomes" id="UP001189143"/>
    </source>
</evidence>
<evidence type="ECO:0000313" key="2">
    <source>
        <dbReference type="EMBL" id="CAI3577263.1"/>
    </source>
</evidence>
<dbReference type="AlphaFoldDB" id="A0AAD1YES4"/>
<comment type="caution">
    <text evidence="2">The sequence shown here is derived from an EMBL/GenBank/DDBJ whole genome shotgun (WGS) entry which is preliminary data.</text>
</comment>
<protein>
    <submittedName>
        <fullName evidence="2">Anti-repressor</fullName>
    </submittedName>
</protein>
<dbReference type="InterPro" id="IPR018873">
    <property type="entry name" value="KilA-N_DNA-bd_domain"/>
</dbReference>
<dbReference type="EMBL" id="CAMTCP010000166">
    <property type="protein sequence ID" value="CAI3577263.1"/>
    <property type="molecule type" value="Genomic_DNA"/>
</dbReference>
<dbReference type="Pfam" id="PF10543">
    <property type="entry name" value="ORF6N"/>
    <property type="match status" value="1"/>
</dbReference>
<organism evidence="2 3">
    <name type="scientific">Clostridium neonatale</name>
    <dbReference type="NCBI Taxonomy" id="137838"/>
    <lineage>
        <taxon>Bacteria</taxon>
        <taxon>Bacillati</taxon>
        <taxon>Bacillota</taxon>
        <taxon>Clostridia</taxon>
        <taxon>Eubacteriales</taxon>
        <taxon>Clostridiaceae</taxon>
        <taxon>Clostridium</taxon>
    </lineage>
</organism>
<feature type="domain" description="KilA-N DNA-binding" evidence="1">
    <location>
        <begin position="7"/>
        <end position="88"/>
    </location>
</feature>
<dbReference type="RefSeq" id="WP_317049326.1">
    <property type="nucleotide sequence ID" value="NZ_CAMRXC010000133.1"/>
</dbReference>
<reference evidence="2" key="1">
    <citation type="submission" date="2022-10" db="EMBL/GenBank/DDBJ databases">
        <authorList>
            <person name="Aires J."/>
            <person name="Mesa V."/>
        </authorList>
    </citation>
    <scope>NUCLEOTIDE SEQUENCE</scope>
    <source>
        <strain evidence="2">Clostridium neonatale JD116</strain>
    </source>
</reference>
<evidence type="ECO:0000259" key="1">
    <source>
        <dbReference type="Pfam" id="PF10543"/>
    </source>
</evidence>
<name>A0AAD1YES4_9CLOT</name>
<gene>
    <name evidence="2" type="ORF">CNEO2_240012</name>
</gene>
<dbReference type="Proteomes" id="UP001189143">
    <property type="component" value="Unassembled WGS sequence"/>
</dbReference>
<sequence length="204" mass="23691">MNKLIPLEFNKQRIMTTKVLAEQFGTEDRRITENFSRNEERFKKGKHYILLQGEELREFKRNYAESVSANINKLYLWTDRGAARHAKILDTDEAWEVYEELEDNYFNPKKQQPLDNELTTIDKVFGLLQGTNLMGAIVQAVVNVTVEQRVNTLNVLNEETKRVIIDQLEQKNIDLSNEGARILKEFNDNQAVIDMLGGSNNQIE</sequence>
<proteinExistence type="predicted"/>